<comment type="catalytic activity">
    <reaction evidence="4">
        <text>N(6)-[(R)-lipoyl]-L-lysyl-[protein] + 3-methyl-2-oxobutanoate + H(+) = N(6)-[(R)-S(8)-2-methylpropanoyldihydrolipoyl]-L-lysyl-[protein] + CO2</text>
        <dbReference type="Rhea" id="RHEA:13457"/>
        <dbReference type="Rhea" id="RHEA-COMP:10474"/>
        <dbReference type="Rhea" id="RHEA-COMP:10497"/>
        <dbReference type="ChEBI" id="CHEBI:11851"/>
        <dbReference type="ChEBI" id="CHEBI:15378"/>
        <dbReference type="ChEBI" id="CHEBI:16526"/>
        <dbReference type="ChEBI" id="CHEBI:83099"/>
        <dbReference type="ChEBI" id="CHEBI:83142"/>
        <dbReference type="EC" id="1.2.4.4"/>
    </reaction>
    <physiologicalReaction direction="left-to-right" evidence="4">
        <dbReference type="Rhea" id="RHEA:13458"/>
    </physiologicalReaction>
</comment>
<evidence type="ECO:0000313" key="6">
    <source>
        <dbReference type="EMBL" id="NDV29940.1"/>
    </source>
</evidence>
<dbReference type="InterPro" id="IPR029061">
    <property type="entry name" value="THDP-binding"/>
</dbReference>
<dbReference type="InterPro" id="IPR009014">
    <property type="entry name" value="Transketo_C/PFOR_II"/>
</dbReference>
<dbReference type="Pfam" id="PF02779">
    <property type="entry name" value="Transket_pyr"/>
    <property type="match status" value="1"/>
</dbReference>
<dbReference type="PANTHER" id="PTHR42980:SF1">
    <property type="entry name" value="2-OXOISOVALERATE DEHYDROGENASE SUBUNIT BETA, MITOCHONDRIAL"/>
    <property type="match status" value="1"/>
</dbReference>
<dbReference type="Gene3D" id="3.40.50.920">
    <property type="match status" value="1"/>
</dbReference>
<name>A0A6B2KYX5_9EUKA</name>
<evidence type="ECO:0000256" key="1">
    <source>
        <dbReference type="ARBA" id="ARBA00001964"/>
    </source>
</evidence>
<dbReference type="PANTHER" id="PTHR42980">
    <property type="entry name" value="2-OXOISOVALERATE DEHYDROGENASE SUBUNIT BETA-RELATED"/>
    <property type="match status" value="1"/>
</dbReference>
<dbReference type="InterPro" id="IPR001017">
    <property type="entry name" value="DH_E1"/>
</dbReference>
<accession>A0A6B2KYX5</accession>
<dbReference type="SUPFAM" id="SSF52922">
    <property type="entry name" value="TK C-terminal domain-like"/>
    <property type="match status" value="1"/>
</dbReference>
<evidence type="ECO:0000256" key="4">
    <source>
        <dbReference type="ARBA" id="ARBA00051764"/>
    </source>
</evidence>
<dbReference type="GO" id="GO:0007584">
    <property type="term" value="P:response to nutrient"/>
    <property type="evidence" value="ECO:0007669"/>
    <property type="project" value="TreeGrafter"/>
</dbReference>
<dbReference type="EMBL" id="GIBP01000971">
    <property type="protein sequence ID" value="NDV29940.1"/>
    <property type="molecule type" value="Transcribed_RNA"/>
</dbReference>
<dbReference type="AlphaFoldDB" id="A0A6B2KYX5"/>
<dbReference type="SMART" id="SM00861">
    <property type="entry name" value="Transket_pyr"/>
    <property type="match status" value="1"/>
</dbReference>
<proteinExistence type="predicted"/>
<evidence type="ECO:0000256" key="2">
    <source>
        <dbReference type="ARBA" id="ARBA00012277"/>
    </source>
</evidence>
<dbReference type="SUPFAM" id="SSF52518">
    <property type="entry name" value="Thiamin diphosphate-binding fold (THDP-binding)"/>
    <property type="match status" value="2"/>
</dbReference>
<sequence length="680" mass="75311">MTKEEALLCIDAGFATMTLNTESRIASLMGQGFYTIGPAGEELLSAVGLVLRPTDALALHYRHLATQIARQFKSGRSVEDVMLDRARGHAVSVLDPITAGGHCCIGGGKYDFLVTSTLASQAPPAVGRALGNGLAHGLGVPSLFPKDFISYVSVGDGSVNHSHYLAAVNLAEYAQFRGFKCPTIFAISDNDISISLKGYGWLTSEWYKKLRMQVYFADGNNLLEIYSKISEAATYSRKNSKPSTIIFRNIPRRFGHAATDRQDAYLSKEEIQKVAGRNPLSYACAQLVHNGVITYPELVEKFNYFSKKAEEAFIKAVKEPKITTREEIMVRTSQPRVELPTNPEPKLKTVDKKDRHVMRKHMTAVFDELLTKNKNLVYIGEDVEHGGYYLVTDGLAKKFTGRVRDFFPEETSIIGAGMGFSQTGLIPIVEIPYAKYLDCGYDLFQESAITNWLSNGKQPNGMIYRIQGFDRGLFGGNFHTHNTISTPPGVDVVCYSNGPDYARGMRYALEQARKGRIVVSIDSTNLLNLKYISGNEGDWQFPYTDPDEMFGFDDIRMYGTSKSLAIIAYGNTIIAALQAQKELLKINISCTVIDSPLISDIPKSLKKVLPEFSAVVFADVCKAGQNPLSGFVGELQNERLLPKKWRIVAAQKTYNPLGCVLTFTSRDDILDAVLDIYNKK</sequence>
<dbReference type="InterPro" id="IPR005475">
    <property type="entry name" value="Transketolase-like_Pyr-bd"/>
</dbReference>
<protein>
    <recommendedName>
        <fullName evidence="2">3-methyl-2-oxobutanoate dehydrogenase (2-methylpropanoyl-transferring)</fullName>
        <ecNumber evidence="2">1.2.4.4</ecNumber>
    </recommendedName>
</protein>
<reference evidence="6" key="1">
    <citation type="journal article" date="2020" name="J. Eukaryot. Microbiol.">
        <title>De novo Sequencing, Assembly and Annotation of the Transcriptome for the Free-Living Testate Amoeba Arcella intermedia.</title>
        <authorList>
            <person name="Ribeiro G.M."/>
            <person name="Porfirio-Sousa A.L."/>
            <person name="Maurer-Alcala X.X."/>
            <person name="Katz L.A."/>
            <person name="Lahr D.J.G."/>
        </authorList>
    </citation>
    <scope>NUCLEOTIDE SEQUENCE</scope>
</reference>
<dbReference type="Gene3D" id="3.40.50.970">
    <property type="match status" value="2"/>
</dbReference>
<comment type="cofactor">
    <cofactor evidence="1">
        <name>thiamine diphosphate</name>
        <dbReference type="ChEBI" id="CHEBI:58937"/>
    </cofactor>
</comment>
<feature type="domain" description="Transketolase-like pyrimidine-binding" evidence="5">
    <location>
        <begin position="356"/>
        <end position="529"/>
    </location>
</feature>
<dbReference type="Pfam" id="PF00676">
    <property type="entry name" value="E1_dh"/>
    <property type="match status" value="1"/>
</dbReference>
<keyword evidence="3" id="KW-0560">Oxidoreductase</keyword>
<organism evidence="6">
    <name type="scientific">Arcella intermedia</name>
    <dbReference type="NCBI Taxonomy" id="1963864"/>
    <lineage>
        <taxon>Eukaryota</taxon>
        <taxon>Amoebozoa</taxon>
        <taxon>Tubulinea</taxon>
        <taxon>Elardia</taxon>
        <taxon>Arcellinida</taxon>
        <taxon>Sphaerothecina</taxon>
        <taxon>Arcellidae</taxon>
        <taxon>Arcella</taxon>
    </lineage>
</organism>
<evidence type="ECO:0000256" key="3">
    <source>
        <dbReference type="ARBA" id="ARBA00023002"/>
    </source>
</evidence>
<dbReference type="GO" id="GO:0009083">
    <property type="term" value="P:branched-chain amino acid catabolic process"/>
    <property type="evidence" value="ECO:0007669"/>
    <property type="project" value="TreeGrafter"/>
</dbReference>
<evidence type="ECO:0000259" key="5">
    <source>
        <dbReference type="SMART" id="SM00861"/>
    </source>
</evidence>
<dbReference type="EC" id="1.2.4.4" evidence="2"/>
<dbReference type="GO" id="GO:0003863">
    <property type="term" value="F:branched-chain 2-oxo acid dehydrogenase activity"/>
    <property type="evidence" value="ECO:0007669"/>
    <property type="project" value="UniProtKB-EC"/>
</dbReference>